<dbReference type="EMBL" id="VHSG01000032">
    <property type="protein sequence ID" value="TQV67989.1"/>
    <property type="molecule type" value="Genomic_DNA"/>
</dbReference>
<dbReference type="Pfam" id="PF13193">
    <property type="entry name" value="AMP-binding_C"/>
    <property type="match status" value="1"/>
</dbReference>
<dbReference type="RefSeq" id="WP_142929583.1">
    <property type="nucleotide sequence ID" value="NZ_ML660108.1"/>
</dbReference>
<reference evidence="3 4" key="1">
    <citation type="submission" date="2019-06" db="EMBL/GenBank/DDBJ databases">
        <title>Whole genome sequence for Cellvibrionaceae sp. R142.</title>
        <authorList>
            <person name="Wang G."/>
        </authorList>
    </citation>
    <scope>NUCLEOTIDE SEQUENCE [LARGE SCALE GENOMIC DNA]</scope>
    <source>
        <strain evidence="3 4">R142</strain>
    </source>
</reference>
<evidence type="ECO:0000259" key="2">
    <source>
        <dbReference type="Pfam" id="PF13193"/>
    </source>
</evidence>
<name>A0A545SSN8_9GAMM</name>
<dbReference type="GO" id="GO:0016878">
    <property type="term" value="F:acid-thiol ligase activity"/>
    <property type="evidence" value="ECO:0007669"/>
    <property type="project" value="UniProtKB-ARBA"/>
</dbReference>
<proteinExistence type="predicted"/>
<comment type="caution">
    <text evidence="3">The sequence shown here is derived from an EMBL/GenBank/DDBJ whole genome shotgun (WGS) entry which is preliminary data.</text>
</comment>
<dbReference type="InterPro" id="IPR042099">
    <property type="entry name" value="ANL_N_sf"/>
</dbReference>
<feature type="domain" description="AMP-dependent synthetase/ligase" evidence="1">
    <location>
        <begin position="15"/>
        <end position="391"/>
    </location>
</feature>
<dbReference type="AlphaFoldDB" id="A0A545SSN8"/>
<feature type="domain" description="AMP-binding enzyme C-terminal" evidence="2">
    <location>
        <begin position="440"/>
        <end position="515"/>
    </location>
</feature>
<dbReference type="Proteomes" id="UP000319732">
    <property type="component" value="Unassembled WGS sequence"/>
</dbReference>
<dbReference type="Gene3D" id="3.30.300.30">
    <property type="match status" value="1"/>
</dbReference>
<dbReference type="PANTHER" id="PTHR43767">
    <property type="entry name" value="LONG-CHAIN-FATTY-ACID--COA LIGASE"/>
    <property type="match status" value="1"/>
</dbReference>
<dbReference type="Gene3D" id="3.40.50.12780">
    <property type="entry name" value="N-terminal domain of ligase-like"/>
    <property type="match status" value="1"/>
</dbReference>
<dbReference type="SUPFAM" id="SSF56801">
    <property type="entry name" value="Acetyl-CoA synthetase-like"/>
    <property type="match status" value="1"/>
</dbReference>
<accession>A0A545SSN8</accession>
<dbReference type="InterPro" id="IPR020845">
    <property type="entry name" value="AMP-binding_CS"/>
</dbReference>
<keyword evidence="4" id="KW-1185">Reference proteome</keyword>
<organism evidence="3 4">
    <name type="scientific">Exilibacterium tricleocarpae</name>
    <dbReference type="NCBI Taxonomy" id="2591008"/>
    <lineage>
        <taxon>Bacteria</taxon>
        <taxon>Pseudomonadati</taxon>
        <taxon>Pseudomonadota</taxon>
        <taxon>Gammaproteobacteria</taxon>
        <taxon>Cellvibrionales</taxon>
        <taxon>Cellvibrionaceae</taxon>
        <taxon>Exilibacterium</taxon>
    </lineage>
</organism>
<evidence type="ECO:0000259" key="1">
    <source>
        <dbReference type="Pfam" id="PF00501"/>
    </source>
</evidence>
<dbReference type="OrthoDB" id="9803968at2"/>
<dbReference type="InterPro" id="IPR025110">
    <property type="entry name" value="AMP-bd_C"/>
</dbReference>
<protein>
    <submittedName>
        <fullName evidence="3">AMP-binding protein</fullName>
    </submittedName>
</protein>
<evidence type="ECO:0000313" key="4">
    <source>
        <dbReference type="Proteomes" id="UP000319732"/>
    </source>
</evidence>
<gene>
    <name evidence="3" type="ORF">FKG94_24455</name>
</gene>
<dbReference type="PANTHER" id="PTHR43767:SF1">
    <property type="entry name" value="NONRIBOSOMAL PEPTIDE SYNTHASE PES1 (EUROFUNG)-RELATED"/>
    <property type="match status" value="1"/>
</dbReference>
<dbReference type="InterPro" id="IPR000873">
    <property type="entry name" value="AMP-dep_synth/lig_dom"/>
</dbReference>
<sequence length="590" mass="62174">MQHLDQITTVYELIEQAAAVGGDSTAITFLEAITPEIRDSRTSYTELLAAVNRSARLARSHLDDRSGVVSLLLPNIPQTQAILWGAESVAIANPVNPLLSETALAGLLATAGTEVIFALGPNPVIDIWEKVQAVAPKLPRLKQIYSVVFPDPGGTRPHYDQAVLEQDAGGLPDAWRPRPDDVAAYFHTGGTTGIPKLALHTHKNQVTTGCNRARYSGNAAGDVVINGLPLFHVAGSTVSSLGTLAAIGNMLLPTLGGFRNPEVISHCWRLVEHYRIAFTGGIPTSVAAMMQVPVGDADISSLKMVAAGGSPVPLSLIDAVQAVTGLPIHQMYGMTETAGLITVPNAAVTPVRGSVGWVPPVTEIRIDGAAGQPGEVGEIYVRGPQVFGGYLGSQPSPLDARGWLHSGDLGYLDKHGHLFLTGRAKDLIIRSGHNIDPAVIEHCAEQHPAVSLAAAVGKPDAYAGELPVLYVQLNSDRQVDADTLQAFIAERIEEPPACPKQVTIMEALPVTAVGKIHKPSLRAMAAESAVLENLRRDFPDLELSAAGDQTERGELRVTVTVPLASLEAVAAAAEAVATRMNLLVTAVVAS</sequence>
<dbReference type="Pfam" id="PF00501">
    <property type="entry name" value="AMP-binding"/>
    <property type="match status" value="1"/>
</dbReference>
<dbReference type="InterPro" id="IPR050237">
    <property type="entry name" value="ATP-dep_AMP-bd_enzyme"/>
</dbReference>
<dbReference type="PROSITE" id="PS00455">
    <property type="entry name" value="AMP_BINDING"/>
    <property type="match status" value="1"/>
</dbReference>
<dbReference type="InterPro" id="IPR045851">
    <property type="entry name" value="AMP-bd_C_sf"/>
</dbReference>
<evidence type="ECO:0000313" key="3">
    <source>
        <dbReference type="EMBL" id="TQV67989.1"/>
    </source>
</evidence>